<proteinExistence type="predicted"/>
<organism evidence="1 2">
    <name type="scientific">Niveispirillum lacus</name>
    <dbReference type="NCBI Taxonomy" id="1981099"/>
    <lineage>
        <taxon>Bacteria</taxon>
        <taxon>Pseudomonadati</taxon>
        <taxon>Pseudomonadota</taxon>
        <taxon>Alphaproteobacteria</taxon>
        <taxon>Rhodospirillales</taxon>
        <taxon>Azospirillaceae</taxon>
        <taxon>Niveispirillum</taxon>
    </lineage>
</organism>
<reference evidence="1 2" key="1">
    <citation type="submission" date="2017-07" db="EMBL/GenBank/DDBJ databases">
        <title>Niveispirillum cyanobacteriorum sp. nov., isolated from cyanobacterial aggregates in a eutrophic lake.</title>
        <authorList>
            <person name="Cai H."/>
        </authorList>
    </citation>
    <scope>NUCLEOTIDE SEQUENCE [LARGE SCALE GENOMIC DNA]</scope>
    <source>
        <strain evidence="2">TH1-14</strain>
    </source>
</reference>
<name>A0A255Z5X8_9PROT</name>
<keyword evidence="2" id="KW-1185">Reference proteome</keyword>
<dbReference type="EMBL" id="NOXU01000020">
    <property type="protein sequence ID" value="OYQ36849.1"/>
    <property type="molecule type" value="Genomic_DNA"/>
</dbReference>
<gene>
    <name evidence="1" type="ORF">CHU95_03515</name>
</gene>
<sequence length="69" mass="7721">MVLGGIWQDDRAREGMRQAKRVADLVSDRPRQVAALPYRQAVLRVAVRIAPVQVDVAGPFAERDAVRRP</sequence>
<evidence type="ECO:0000313" key="1">
    <source>
        <dbReference type="EMBL" id="OYQ36849.1"/>
    </source>
</evidence>
<protein>
    <submittedName>
        <fullName evidence="1">Uncharacterized protein</fullName>
    </submittedName>
</protein>
<evidence type="ECO:0000313" key="2">
    <source>
        <dbReference type="Proteomes" id="UP000216998"/>
    </source>
</evidence>
<accession>A0A255Z5X8</accession>
<comment type="caution">
    <text evidence="1">The sequence shown here is derived from an EMBL/GenBank/DDBJ whole genome shotgun (WGS) entry which is preliminary data.</text>
</comment>
<dbReference type="AlphaFoldDB" id="A0A255Z5X8"/>
<dbReference type="Proteomes" id="UP000216998">
    <property type="component" value="Unassembled WGS sequence"/>
</dbReference>